<accession>E4X823</accession>
<keyword evidence="2" id="KW-1185">Reference proteome</keyword>
<dbReference type="InParanoid" id="E4X823"/>
<reference evidence="1" key="1">
    <citation type="journal article" date="2010" name="Science">
        <title>Plasticity of animal genome architecture unmasked by rapid evolution of a pelagic tunicate.</title>
        <authorList>
            <person name="Denoeud F."/>
            <person name="Henriet S."/>
            <person name="Mungpakdee S."/>
            <person name="Aury J.M."/>
            <person name="Da Silva C."/>
            <person name="Brinkmann H."/>
            <person name="Mikhaleva J."/>
            <person name="Olsen L.C."/>
            <person name="Jubin C."/>
            <person name="Canestro C."/>
            <person name="Bouquet J.M."/>
            <person name="Danks G."/>
            <person name="Poulain J."/>
            <person name="Campsteijn C."/>
            <person name="Adamski M."/>
            <person name="Cross I."/>
            <person name="Yadetie F."/>
            <person name="Muffato M."/>
            <person name="Louis A."/>
            <person name="Butcher S."/>
            <person name="Tsagkogeorga G."/>
            <person name="Konrad A."/>
            <person name="Singh S."/>
            <person name="Jensen M.F."/>
            <person name="Cong E.H."/>
            <person name="Eikeseth-Otteraa H."/>
            <person name="Noel B."/>
            <person name="Anthouard V."/>
            <person name="Porcel B.M."/>
            <person name="Kachouri-Lafond R."/>
            <person name="Nishino A."/>
            <person name="Ugolini M."/>
            <person name="Chourrout P."/>
            <person name="Nishida H."/>
            <person name="Aasland R."/>
            <person name="Huzurbazar S."/>
            <person name="Westhof E."/>
            <person name="Delsuc F."/>
            <person name="Lehrach H."/>
            <person name="Reinhardt R."/>
            <person name="Weissenbach J."/>
            <person name="Roy S.W."/>
            <person name="Artiguenave F."/>
            <person name="Postlethwait J.H."/>
            <person name="Manak J.R."/>
            <person name="Thompson E.M."/>
            <person name="Jaillon O."/>
            <person name="Du Pasquier L."/>
            <person name="Boudinot P."/>
            <person name="Liberles D.A."/>
            <person name="Volff J.N."/>
            <person name="Philippe H."/>
            <person name="Lenhard B."/>
            <person name="Roest Crollius H."/>
            <person name="Wincker P."/>
            <person name="Chourrout D."/>
        </authorList>
    </citation>
    <scope>NUCLEOTIDE SEQUENCE [LARGE SCALE GENOMIC DNA]</scope>
</reference>
<protein>
    <submittedName>
        <fullName evidence="1">Uncharacterized protein</fullName>
    </submittedName>
</protein>
<evidence type="ECO:0000313" key="2">
    <source>
        <dbReference type="Proteomes" id="UP000001307"/>
    </source>
</evidence>
<dbReference type="Proteomes" id="UP000001307">
    <property type="component" value="Unassembled WGS sequence"/>
</dbReference>
<dbReference type="OrthoDB" id="10337578at2759"/>
<name>E4X823_OIKDI</name>
<dbReference type="AlphaFoldDB" id="E4X823"/>
<organism evidence="1">
    <name type="scientific">Oikopleura dioica</name>
    <name type="common">Tunicate</name>
    <dbReference type="NCBI Taxonomy" id="34765"/>
    <lineage>
        <taxon>Eukaryota</taxon>
        <taxon>Metazoa</taxon>
        <taxon>Chordata</taxon>
        <taxon>Tunicata</taxon>
        <taxon>Appendicularia</taxon>
        <taxon>Copelata</taxon>
        <taxon>Oikopleuridae</taxon>
        <taxon>Oikopleura</taxon>
    </lineage>
</organism>
<dbReference type="EMBL" id="FN653028">
    <property type="protein sequence ID" value="CBY18846.1"/>
    <property type="molecule type" value="Genomic_DNA"/>
</dbReference>
<proteinExistence type="predicted"/>
<sequence>MLARILKALPIKRNSSYVLARVVDGELQEARIDLQKTSTTKDRVVNYGIEGSIWAEATVNNMEVFAQVGEIFSREATGRFGKMVSDIEGECCMQTLDAPVEEQVQIEFDLTDVNAEQLVRTNNTRFLFDTVKDNDGFIRAVNIQRLPKSQLKRFNGAWDPDQDDKLISLYSHS</sequence>
<gene>
    <name evidence="1" type="ORF">GSOID_T00003714001</name>
</gene>
<evidence type="ECO:0000313" key="1">
    <source>
        <dbReference type="EMBL" id="CBY18846.1"/>
    </source>
</evidence>